<dbReference type="eggNOG" id="COG5617">
    <property type="taxonomic scope" value="Bacteria"/>
</dbReference>
<feature type="transmembrane region" description="Helical" evidence="1">
    <location>
        <begin position="226"/>
        <end position="244"/>
    </location>
</feature>
<feature type="transmembrane region" description="Helical" evidence="1">
    <location>
        <begin position="41"/>
        <end position="60"/>
    </location>
</feature>
<proteinExistence type="predicted"/>
<feature type="transmembrane region" description="Helical" evidence="1">
    <location>
        <begin position="182"/>
        <end position="205"/>
    </location>
</feature>
<feature type="transmembrane region" description="Helical" evidence="1">
    <location>
        <begin position="66"/>
        <end position="88"/>
    </location>
</feature>
<dbReference type="RefSeq" id="WP_006546581.1">
    <property type="nucleotide sequence ID" value="NZ_DS999543.1"/>
</dbReference>
<dbReference type="EMBL" id="ACFG01000030">
    <property type="protein sequence ID" value="EEH63790.1"/>
    <property type="molecule type" value="Genomic_DNA"/>
</dbReference>
<feature type="transmembrane region" description="Helical" evidence="1">
    <location>
        <begin position="12"/>
        <end position="29"/>
    </location>
</feature>
<evidence type="ECO:0008006" key="4">
    <source>
        <dbReference type="Google" id="ProtNLM"/>
    </source>
</evidence>
<dbReference type="Pfam" id="PF20176">
    <property type="entry name" value="DUF6541"/>
    <property type="match status" value="1"/>
</dbReference>
<name>C0VZT1_9ACTO</name>
<feature type="transmembrane region" description="Helical" evidence="1">
    <location>
        <begin position="250"/>
        <end position="268"/>
    </location>
</feature>
<dbReference type="HOGENOM" id="CLU_017691_1_0_11"/>
<feature type="transmembrane region" description="Helical" evidence="1">
    <location>
        <begin position="280"/>
        <end position="300"/>
    </location>
</feature>
<dbReference type="Proteomes" id="UP000010301">
    <property type="component" value="Unassembled WGS sequence"/>
</dbReference>
<keyword evidence="1" id="KW-0812">Transmembrane</keyword>
<organism evidence="2 3">
    <name type="scientific">Gleimia coleocanis DSM 15436</name>
    <dbReference type="NCBI Taxonomy" id="525245"/>
    <lineage>
        <taxon>Bacteria</taxon>
        <taxon>Bacillati</taxon>
        <taxon>Actinomycetota</taxon>
        <taxon>Actinomycetes</taxon>
        <taxon>Actinomycetales</taxon>
        <taxon>Actinomycetaceae</taxon>
        <taxon>Gleimia</taxon>
    </lineage>
</organism>
<gene>
    <name evidence="2" type="ORF">HMPREF0044_0809</name>
</gene>
<feature type="transmembrane region" description="Helical" evidence="1">
    <location>
        <begin position="109"/>
        <end position="130"/>
    </location>
</feature>
<feature type="transmembrane region" description="Helical" evidence="1">
    <location>
        <begin position="387"/>
        <end position="413"/>
    </location>
</feature>
<comment type="caution">
    <text evidence="2">The sequence shown here is derived from an EMBL/GenBank/DDBJ whole genome shotgun (WGS) entry which is preliminary data.</text>
</comment>
<feature type="transmembrane region" description="Helical" evidence="1">
    <location>
        <begin position="459"/>
        <end position="477"/>
    </location>
</feature>
<feature type="transmembrane region" description="Helical" evidence="1">
    <location>
        <begin position="489"/>
        <end position="507"/>
    </location>
</feature>
<evidence type="ECO:0000313" key="2">
    <source>
        <dbReference type="EMBL" id="EEH63790.1"/>
    </source>
</evidence>
<accession>C0VZT1</accession>
<feature type="transmembrane region" description="Helical" evidence="1">
    <location>
        <begin position="420"/>
        <end position="439"/>
    </location>
</feature>
<keyword evidence="3" id="KW-1185">Reference proteome</keyword>
<evidence type="ECO:0000313" key="3">
    <source>
        <dbReference type="Proteomes" id="UP000010301"/>
    </source>
</evidence>
<reference evidence="2 3" key="1">
    <citation type="submission" date="2009-01" db="EMBL/GenBank/DDBJ databases">
        <authorList>
            <person name="Qin X."/>
            <person name="Bachman B."/>
            <person name="Battles P."/>
            <person name="Bell A."/>
            <person name="Bess C."/>
            <person name="Bickham C."/>
            <person name="Chaboub L."/>
            <person name="Chen D."/>
            <person name="Coyle M."/>
            <person name="Deiros D.R."/>
            <person name="Dinh H."/>
            <person name="Forbes L."/>
            <person name="Fowler G."/>
            <person name="Francisco L."/>
            <person name="Fu Q."/>
            <person name="Gubbala S."/>
            <person name="Hale W."/>
            <person name="Han Y."/>
            <person name="Hemphill L."/>
            <person name="Highlander S.K."/>
            <person name="Hirani K."/>
            <person name="Hogues M."/>
            <person name="Jackson L."/>
            <person name="Jakkamsetti A."/>
            <person name="Javaid M."/>
            <person name="Jiang H."/>
            <person name="Korchina V."/>
            <person name="Kovar C."/>
            <person name="Lara F."/>
            <person name="Lee S."/>
            <person name="Mata R."/>
            <person name="Mathew T."/>
            <person name="Moen C."/>
            <person name="Morales K."/>
            <person name="Munidasa M."/>
            <person name="Nazareth L."/>
            <person name="Ngo R."/>
            <person name="Nguyen L."/>
            <person name="Okwuonu G."/>
            <person name="Ongeri F."/>
            <person name="Patil S."/>
            <person name="Petrosino J."/>
            <person name="Pham C."/>
            <person name="Pham P."/>
            <person name="Pu L.-L."/>
            <person name="Puazo M."/>
            <person name="Raj R."/>
            <person name="Reid J."/>
            <person name="Rouhana J."/>
            <person name="Saada N."/>
            <person name="Shang Y."/>
            <person name="Simmons D."/>
            <person name="Thornton R."/>
            <person name="Warren J."/>
            <person name="Weissenberger G."/>
            <person name="Zhang J."/>
            <person name="Zhang L."/>
            <person name="Zhou C."/>
            <person name="Zhu D."/>
            <person name="Muzny D."/>
            <person name="Worley K."/>
            <person name="Gibbs R."/>
        </authorList>
    </citation>
    <scope>NUCLEOTIDE SEQUENCE [LARGE SCALE GENOMIC DNA]</scope>
    <source>
        <strain evidence="2 3">DSM 15436</strain>
    </source>
</reference>
<dbReference type="AlphaFoldDB" id="C0VZT1"/>
<dbReference type="OrthoDB" id="3169698at2"/>
<feature type="transmembrane region" description="Helical" evidence="1">
    <location>
        <begin position="338"/>
        <end position="357"/>
    </location>
</feature>
<protein>
    <recommendedName>
        <fullName evidence="4">Tat pathway signal sequence domain protein</fullName>
    </recommendedName>
</protein>
<dbReference type="STRING" id="525245.HMPREF0044_0809"/>
<sequence>MILVNNLLTITPYLLLLVVLTFLPGYALTQFFNKRAGFIKNLALAPALTLALITVATLVFKYLPLTWGIVGFTLFVAVFIGIFWLASLRSNNRTSGKLSKNQNGLTIPITDFKYILLGWLVLIVPMLGYADFSRVIQGGDSNYHYNQVLWIAKTGDIFPLTANAGLGGLNPSGWYYPTTWHAYVYLLVDAGASVIVATAAFLLLLPLIWLISISALTVNLSRHKGITRWAVVAAMLVPLATVRLAHVTTLWPFITALTVVPGVIAYVLEKTPPKKPLVLTYLKVYAGRLVAAALIIIGLTGLHPSVVVVPGMGLFFAAVVLGFLNIRYSFLKQDWKSVVFAVFTIVFLIGSFLFFIYGPGPQQGQLHRVPNVGWGIPVMKLASGSGVFVTAPFMLGFITWGLVLLLIPIAIWLHIKQRKYLVLAALLSQWLVVMGSLFPLPMFSELTSFYYNVADRTKFAYVIYLIPVLALTLQTIFTKTSERFKVGNSQVVASALIIALGILNFAGTMQDLNNALYPEKYSVRYLANQEELDLIKRLGSELKDTDLLLGDPAAGASLVYTLTGKPVVWKYPNSSSGSADDNYLQANFYNYREDPKVCELINKYGITHFYKDISGTFNGNFTWRLRPGLYAVDTSEDAFELVDKGSTVEVYKITYCQK</sequence>
<evidence type="ECO:0000256" key="1">
    <source>
        <dbReference type="SAM" id="Phobius"/>
    </source>
</evidence>
<keyword evidence="1" id="KW-1133">Transmembrane helix</keyword>
<dbReference type="InterPro" id="IPR046671">
    <property type="entry name" value="DUF6541"/>
</dbReference>
<keyword evidence="1" id="KW-0472">Membrane</keyword>
<feature type="transmembrane region" description="Helical" evidence="1">
    <location>
        <begin position="306"/>
        <end position="326"/>
    </location>
</feature>